<comment type="caution">
    <text evidence="2">The sequence shown here is derived from an EMBL/GenBank/DDBJ whole genome shotgun (WGS) entry which is preliminary data.</text>
</comment>
<reference evidence="2" key="1">
    <citation type="journal article" date="2014" name="Int. J. Syst. Evol. Microbiol.">
        <title>Complete genome sequence of Corynebacterium casei LMG S-19264T (=DSM 44701T), isolated from a smear-ripened cheese.</title>
        <authorList>
            <consortium name="US DOE Joint Genome Institute (JGI-PGF)"/>
            <person name="Walter F."/>
            <person name="Albersmeier A."/>
            <person name="Kalinowski J."/>
            <person name="Ruckert C."/>
        </authorList>
    </citation>
    <scope>NUCLEOTIDE SEQUENCE</scope>
    <source>
        <strain evidence="2">CGMCC 4.5737</strain>
    </source>
</reference>
<keyword evidence="3" id="KW-1185">Reference proteome</keyword>
<dbReference type="InterPro" id="IPR021235">
    <property type="entry name" value="DUF2637"/>
</dbReference>
<evidence type="ECO:0008006" key="4">
    <source>
        <dbReference type="Google" id="ProtNLM"/>
    </source>
</evidence>
<accession>A0A8J3C9H9</accession>
<evidence type="ECO:0000256" key="1">
    <source>
        <dbReference type="SAM" id="Phobius"/>
    </source>
</evidence>
<keyword evidence="1" id="KW-0472">Membrane</keyword>
<reference evidence="2" key="2">
    <citation type="submission" date="2020-09" db="EMBL/GenBank/DDBJ databases">
        <authorList>
            <person name="Sun Q."/>
            <person name="Zhou Y."/>
        </authorList>
    </citation>
    <scope>NUCLEOTIDE SEQUENCE</scope>
    <source>
        <strain evidence="2">CGMCC 4.5737</strain>
    </source>
</reference>
<dbReference type="EMBL" id="BMMK01000001">
    <property type="protein sequence ID" value="GGM34301.1"/>
    <property type="molecule type" value="Genomic_DNA"/>
</dbReference>
<gene>
    <name evidence="2" type="ORF">GCM10012275_02050</name>
</gene>
<evidence type="ECO:0000313" key="3">
    <source>
        <dbReference type="Proteomes" id="UP000637578"/>
    </source>
</evidence>
<organism evidence="2 3">
    <name type="scientific">Longimycelium tulufanense</name>
    <dbReference type="NCBI Taxonomy" id="907463"/>
    <lineage>
        <taxon>Bacteria</taxon>
        <taxon>Bacillati</taxon>
        <taxon>Actinomycetota</taxon>
        <taxon>Actinomycetes</taxon>
        <taxon>Pseudonocardiales</taxon>
        <taxon>Pseudonocardiaceae</taxon>
        <taxon>Longimycelium</taxon>
    </lineage>
</organism>
<protein>
    <recommendedName>
        <fullName evidence="4">DUF2637 domain-containing protein</fullName>
    </recommendedName>
</protein>
<feature type="transmembrane region" description="Helical" evidence="1">
    <location>
        <begin position="107"/>
        <end position="127"/>
    </location>
</feature>
<keyword evidence="1" id="KW-0812">Transmembrane</keyword>
<feature type="transmembrane region" description="Helical" evidence="1">
    <location>
        <begin position="51"/>
        <end position="69"/>
    </location>
</feature>
<feature type="transmembrane region" description="Helical" evidence="1">
    <location>
        <begin position="12"/>
        <end position="31"/>
    </location>
</feature>
<proteinExistence type="predicted"/>
<evidence type="ECO:0000313" key="2">
    <source>
        <dbReference type="EMBL" id="GGM34301.1"/>
    </source>
</evidence>
<feature type="transmembrane region" description="Helical" evidence="1">
    <location>
        <begin position="81"/>
        <end position="101"/>
    </location>
</feature>
<dbReference type="RefSeq" id="WP_189052881.1">
    <property type="nucleotide sequence ID" value="NZ_BMMK01000001.1"/>
</dbReference>
<dbReference type="Pfam" id="PF10935">
    <property type="entry name" value="DUF2637"/>
    <property type="match status" value="1"/>
</dbReference>
<keyword evidence="1" id="KW-1133">Transmembrane helix</keyword>
<name>A0A8J3C9H9_9PSEU</name>
<dbReference type="Proteomes" id="UP000637578">
    <property type="component" value="Unassembled WGS sequence"/>
</dbReference>
<dbReference type="AlphaFoldDB" id="A0A8J3C9H9"/>
<sequence>MNTTASPARRDRALWVQCACTLLVAVGAAYVSYRHGREFALRFGADEATAAIWPLIVDGLLTTATVELWKSSHGRRAGGRWAAWLSFVFGICLSLCANVAAAPELSVFAVAVAACPPLALLLAVELLNRALKRHRAETTSEISTETAATGETGDETASVASLAAVPAGSRLPVEPTAEQRMWAYYVTERSKGRVPTGAELDRITGTNNYGRKVLRRWRQAGHLPRVTGPREQEPAIRPARPAARLVREPVTRRLP</sequence>